<protein>
    <submittedName>
        <fullName evidence="1">PTI1-like tyrosine-protein kinase</fullName>
    </submittedName>
</protein>
<reference evidence="1 2" key="1">
    <citation type="journal article" date="2022" name="Plant J.">
        <title>Chromosome-level genome of Camellia lanceoleosa provides a valuable resource for understanding genome evolution and self-incompatibility.</title>
        <authorList>
            <person name="Gong W."/>
            <person name="Xiao S."/>
            <person name="Wang L."/>
            <person name="Liao Z."/>
            <person name="Chang Y."/>
            <person name="Mo W."/>
            <person name="Hu G."/>
            <person name="Li W."/>
            <person name="Zhao G."/>
            <person name="Zhu H."/>
            <person name="Hu X."/>
            <person name="Ji K."/>
            <person name="Xiang X."/>
            <person name="Song Q."/>
            <person name="Yuan D."/>
            <person name="Jin S."/>
            <person name="Zhang L."/>
        </authorList>
    </citation>
    <scope>NUCLEOTIDE SEQUENCE [LARGE SCALE GENOMIC DNA]</scope>
    <source>
        <strain evidence="1">SQ_2022a</strain>
    </source>
</reference>
<evidence type="ECO:0000313" key="1">
    <source>
        <dbReference type="EMBL" id="KAI7982206.1"/>
    </source>
</evidence>
<keyword evidence="2" id="KW-1185">Reference proteome</keyword>
<name>A0ACC0F397_9ERIC</name>
<sequence length="72" mass="8464">MTEGWAGALTRRAHRKTIVFANTLGKMRTGIRRRYWDQVVLIAVKRLKVWSNKAEMEFAVQVEILARVRHKN</sequence>
<dbReference type="EMBL" id="CM045768">
    <property type="protein sequence ID" value="KAI7982206.1"/>
    <property type="molecule type" value="Genomic_DNA"/>
</dbReference>
<gene>
    <name evidence="1" type="ORF">LOK49_LG15G00498</name>
</gene>
<dbReference type="Proteomes" id="UP001060215">
    <property type="component" value="Chromosome 11"/>
</dbReference>
<comment type="caution">
    <text evidence="1">The sequence shown here is derived from an EMBL/GenBank/DDBJ whole genome shotgun (WGS) entry which is preliminary data.</text>
</comment>
<evidence type="ECO:0000313" key="2">
    <source>
        <dbReference type="Proteomes" id="UP001060215"/>
    </source>
</evidence>
<organism evidence="1 2">
    <name type="scientific">Camellia lanceoleosa</name>
    <dbReference type="NCBI Taxonomy" id="1840588"/>
    <lineage>
        <taxon>Eukaryota</taxon>
        <taxon>Viridiplantae</taxon>
        <taxon>Streptophyta</taxon>
        <taxon>Embryophyta</taxon>
        <taxon>Tracheophyta</taxon>
        <taxon>Spermatophyta</taxon>
        <taxon>Magnoliopsida</taxon>
        <taxon>eudicotyledons</taxon>
        <taxon>Gunneridae</taxon>
        <taxon>Pentapetalae</taxon>
        <taxon>asterids</taxon>
        <taxon>Ericales</taxon>
        <taxon>Theaceae</taxon>
        <taxon>Camellia</taxon>
    </lineage>
</organism>
<proteinExistence type="predicted"/>
<accession>A0ACC0F397</accession>